<feature type="transmembrane region" description="Helical" evidence="6">
    <location>
        <begin position="91"/>
        <end position="111"/>
    </location>
</feature>
<reference evidence="8 9" key="1">
    <citation type="submission" date="2024-04" db="EMBL/GenBank/DDBJ databases">
        <authorList>
            <person name="Cremers G."/>
        </authorList>
    </citation>
    <scope>NUCLEOTIDE SEQUENCE [LARGE SCALE GENOMIC DNA]</scope>
    <source>
        <strain evidence="8">MeCH1-AG</strain>
    </source>
</reference>
<evidence type="ECO:0000256" key="6">
    <source>
        <dbReference type="SAM" id="Phobius"/>
    </source>
</evidence>
<feature type="transmembrane region" description="Helical" evidence="6">
    <location>
        <begin position="118"/>
        <end position="138"/>
    </location>
</feature>
<dbReference type="SUPFAM" id="SSF103481">
    <property type="entry name" value="Multidrug resistance efflux transporter EmrE"/>
    <property type="match status" value="2"/>
</dbReference>
<proteinExistence type="inferred from homology"/>
<evidence type="ECO:0000256" key="1">
    <source>
        <dbReference type="ARBA" id="ARBA00004141"/>
    </source>
</evidence>
<comment type="subcellular location">
    <subcellularLocation>
        <location evidence="1">Membrane</location>
        <topology evidence="1">Multi-pass membrane protein</topology>
    </subcellularLocation>
</comment>
<keyword evidence="3 6" id="KW-0812">Transmembrane</keyword>
<dbReference type="Pfam" id="PF00892">
    <property type="entry name" value="EamA"/>
    <property type="match status" value="2"/>
</dbReference>
<comment type="similarity">
    <text evidence="2">Belongs to the EamA transporter family.</text>
</comment>
<dbReference type="EMBL" id="OZ026884">
    <property type="protein sequence ID" value="CAL1240487.1"/>
    <property type="molecule type" value="Genomic_DNA"/>
</dbReference>
<dbReference type="RefSeq" id="WP_348757080.1">
    <property type="nucleotide sequence ID" value="NZ_OZ026884.1"/>
</dbReference>
<dbReference type="PANTHER" id="PTHR32322">
    <property type="entry name" value="INNER MEMBRANE TRANSPORTER"/>
    <property type="match status" value="1"/>
</dbReference>
<dbReference type="InterPro" id="IPR037185">
    <property type="entry name" value="EmrE-like"/>
</dbReference>
<evidence type="ECO:0000256" key="3">
    <source>
        <dbReference type="ARBA" id="ARBA00022692"/>
    </source>
</evidence>
<name>A0ABM9NIN7_9GAMM</name>
<dbReference type="PANTHER" id="PTHR32322:SF2">
    <property type="entry name" value="EAMA DOMAIN-CONTAINING PROTEIN"/>
    <property type="match status" value="1"/>
</dbReference>
<organism evidence="8 9">
    <name type="scientific">Candidatus Methylocalor cossyra</name>
    <dbReference type="NCBI Taxonomy" id="3108543"/>
    <lineage>
        <taxon>Bacteria</taxon>
        <taxon>Pseudomonadati</taxon>
        <taxon>Pseudomonadota</taxon>
        <taxon>Gammaproteobacteria</taxon>
        <taxon>Methylococcales</taxon>
        <taxon>Methylococcaceae</taxon>
        <taxon>Candidatus Methylocalor</taxon>
    </lineage>
</organism>
<feature type="domain" description="EamA" evidence="7">
    <location>
        <begin position="7"/>
        <end position="137"/>
    </location>
</feature>
<evidence type="ECO:0000259" key="7">
    <source>
        <dbReference type="Pfam" id="PF00892"/>
    </source>
</evidence>
<dbReference type="InterPro" id="IPR000620">
    <property type="entry name" value="EamA_dom"/>
</dbReference>
<feature type="domain" description="EamA" evidence="7">
    <location>
        <begin position="151"/>
        <end position="289"/>
    </location>
</feature>
<feature type="transmembrane region" description="Helical" evidence="6">
    <location>
        <begin position="33"/>
        <end position="54"/>
    </location>
</feature>
<feature type="transmembrane region" description="Helical" evidence="6">
    <location>
        <begin position="272"/>
        <end position="291"/>
    </location>
</feature>
<sequence length="307" mass="32334">MKVKVWIALLAVYLVWGSTYLVIRFTVETLPPFLAAGLRFLASGVILLAWRRAAGDPWPTRRQWRAAALVGSLLLLGGNGLVSWAERTVPSGVAALVIGAVPMFMVLAEALRPNGTRPAGGVVAGLAVGFAGIYLLVGPSESTELPPWELPGLIALLVAGLMWAIGSVLGRTSDLPQSALMATGAEMLVGGLALLAASLIIGEWRGFSFDRVSPDSWWGLAYLIAFGSMVGFVAYAWLLQNAPLPLVATYAYVNPLVALVLGNWFGQEPLTPRLLSAAAIIVGSVVFINGAGRARDPRKPAPLAVGE</sequence>
<gene>
    <name evidence="8" type="primary">yedA</name>
    <name evidence="8" type="ORF">MECH1_V1_1711</name>
</gene>
<dbReference type="Proteomes" id="UP001497493">
    <property type="component" value="Chromosome"/>
</dbReference>
<protein>
    <submittedName>
        <fullName evidence="8">Uncharacterized inner membrane transporter YedA</fullName>
    </submittedName>
</protein>
<evidence type="ECO:0000313" key="8">
    <source>
        <dbReference type="EMBL" id="CAL1240487.1"/>
    </source>
</evidence>
<evidence type="ECO:0000313" key="9">
    <source>
        <dbReference type="Proteomes" id="UP001497493"/>
    </source>
</evidence>
<evidence type="ECO:0000256" key="5">
    <source>
        <dbReference type="ARBA" id="ARBA00023136"/>
    </source>
</evidence>
<evidence type="ECO:0000256" key="4">
    <source>
        <dbReference type="ARBA" id="ARBA00022989"/>
    </source>
</evidence>
<feature type="transmembrane region" description="Helical" evidence="6">
    <location>
        <begin position="181"/>
        <end position="201"/>
    </location>
</feature>
<evidence type="ECO:0000256" key="2">
    <source>
        <dbReference type="ARBA" id="ARBA00007362"/>
    </source>
</evidence>
<feature type="transmembrane region" description="Helical" evidence="6">
    <location>
        <begin position="246"/>
        <end position="266"/>
    </location>
</feature>
<keyword evidence="5 6" id="KW-0472">Membrane</keyword>
<keyword evidence="9" id="KW-1185">Reference proteome</keyword>
<keyword evidence="4 6" id="KW-1133">Transmembrane helix</keyword>
<feature type="transmembrane region" description="Helical" evidence="6">
    <location>
        <begin position="66"/>
        <end position="85"/>
    </location>
</feature>
<feature type="transmembrane region" description="Helical" evidence="6">
    <location>
        <begin position="221"/>
        <end position="239"/>
    </location>
</feature>
<accession>A0ABM9NIN7</accession>
<feature type="transmembrane region" description="Helical" evidence="6">
    <location>
        <begin position="150"/>
        <end position="169"/>
    </location>
</feature>
<dbReference type="InterPro" id="IPR050638">
    <property type="entry name" value="AA-Vitamin_Transporters"/>
</dbReference>